<proteinExistence type="predicted"/>
<evidence type="ECO:0000313" key="1">
    <source>
        <dbReference type="EMBL" id="GHC40947.1"/>
    </source>
</evidence>
<sequence>MTKATSLSKRAIDLLLRAMEARSTSLQASALHQVSRGATDALLAAKLLVPSGHVPVVAGMDDYEDEPVEATWSAELKSYGYHDSTGRWISVENRDIAACMVDYGQALAKMLVAFDRAGPSRPTPLISDLVWDVGTIKFAGAKAPVPVWFARRLGDPGGWAQLEALIGRKPPPEIRIILTSTPGERIPETAQKRNHIINVADVAGDPAKLAISPQVLRARVFPGQVQRRFPIDHSEDCGIVWLKGQTITFRGDKQRLLLKQLFDAYWSGLPECRTSAVLFEAGYGDQTNSLAKAFGKRDDWRQFVHYDDGNCWIDPDQIMSVPSGQ</sequence>
<protein>
    <recommendedName>
        <fullName evidence="3">Restriction endonuclease</fullName>
    </recommendedName>
</protein>
<gene>
    <name evidence="1" type="ORF">GCM10007291_48530</name>
</gene>
<evidence type="ECO:0008006" key="3">
    <source>
        <dbReference type="Google" id="ProtNLM"/>
    </source>
</evidence>
<dbReference type="Proteomes" id="UP000658305">
    <property type="component" value="Unassembled WGS sequence"/>
</dbReference>
<comment type="caution">
    <text evidence="1">The sequence shown here is derived from an EMBL/GenBank/DDBJ whole genome shotgun (WGS) entry which is preliminary data.</text>
</comment>
<dbReference type="RefSeq" id="WP_189382879.1">
    <property type="nucleotide sequence ID" value="NZ_BMYI01000038.1"/>
</dbReference>
<keyword evidence="2" id="KW-1185">Reference proteome</keyword>
<evidence type="ECO:0000313" key="2">
    <source>
        <dbReference type="Proteomes" id="UP000658305"/>
    </source>
</evidence>
<name>A0ABQ3FTF3_9RHOB</name>
<accession>A0ABQ3FTF3</accession>
<reference evidence="2" key="1">
    <citation type="journal article" date="2019" name="Int. J. Syst. Evol. Microbiol.">
        <title>The Global Catalogue of Microorganisms (GCM) 10K type strain sequencing project: providing services to taxonomists for standard genome sequencing and annotation.</title>
        <authorList>
            <consortium name="The Broad Institute Genomics Platform"/>
            <consortium name="The Broad Institute Genome Sequencing Center for Infectious Disease"/>
            <person name="Wu L."/>
            <person name="Ma J."/>
        </authorList>
    </citation>
    <scope>NUCLEOTIDE SEQUENCE [LARGE SCALE GENOMIC DNA]</scope>
    <source>
        <strain evidence="2">KCTC 23298</strain>
    </source>
</reference>
<organism evidence="1 2">
    <name type="scientific">Gemmobacter nanjingensis</name>
    <dbReference type="NCBI Taxonomy" id="488454"/>
    <lineage>
        <taxon>Bacteria</taxon>
        <taxon>Pseudomonadati</taxon>
        <taxon>Pseudomonadota</taxon>
        <taxon>Alphaproteobacteria</taxon>
        <taxon>Rhodobacterales</taxon>
        <taxon>Paracoccaceae</taxon>
        <taxon>Gemmobacter</taxon>
    </lineage>
</organism>
<dbReference type="EMBL" id="BMYI01000038">
    <property type="protein sequence ID" value="GHC40947.1"/>
    <property type="molecule type" value="Genomic_DNA"/>
</dbReference>